<reference evidence="5" key="1">
    <citation type="submission" date="2015-09" db="EMBL/GenBank/DDBJ databases">
        <authorList>
            <consortium name="Pathogen Informatics"/>
        </authorList>
    </citation>
    <scope>NUCLEOTIDE SEQUENCE [LARGE SCALE GENOMIC DNA]</scope>
    <source>
        <strain evidence="5">Lake Konstanz</strain>
    </source>
</reference>
<keyword evidence="2" id="KW-0472">Membrane</keyword>
<keyword evidence="2" id="KW-0812">Transmembrane</keyword>
<feature type="transmembrane region" description="Helical" evidence="2">
    <location>
        <begin position="186"/>
        <end position="208"/>
    </location>
</feature>
<feature type="region of interest" description="Disordered" evidence="1">
    <location>
        <begin position="241"/>
        <end position="335"/>
    </location>
</feature>
<accession>A0A0S4KKP5</accession>
<keyword evidence="3" id="KW-0732">Signal</keyword>
<feature type="compositionally biased region" description="Low complexity" evidence="1">
    <location>
        <begin position="303"/>
        <end position="323"/>
    </location>
</feature>
<protein>
    <submittedName>
        <fullName evidence="4">Membrane-associated protein, putative</fullName>
    </submittedName>
</protein>
<organism evidence="4 5">
    <name type="scientific">Bodo saltans</name>
    <name type="common">Flagellated protozoan</name>
    <dbReference type="NCBI Taxonomy" id="75058"/>
    <lineage>
        <taxon>Eukaryota</taxon>
        <taxon>Discoba</taxon>
        <taxon>Euglenozoa</taxon>
        <taxon>Kinetoplastea</taxon>
        <taxon>Metakinetoplastina</taxon>
        <taxon>Eubodonida</taxon>
        <taxon>Bodonidae</taxon>
        <taxon>Bodo</taxon>
    </lineage>
</organism>
<dbReference type="Proteomes" id="UP000051952">
    <property type="component" value="Unassembled WGS sequence"/>
</dbReference>
<evidence type="ECO:0000256" key="2">
    <source>
        <dbReference type="SAM" id="Phobius"/>
    </source>
</evidence>
<feature type="signal peptide" evidence="3">
    <location>
        <begin position="1"/>
        <end position="21"/>
    </location>
</feature>
<evidence type="ECO:0000256" key="3">
    <source>
        <dbReference type="SAM" id="SignalP"/>
    </source>
</evidence>
<keyword evidence="5" id="KW-1185">Reference proteome</keyword>
<sequence>MDSKASLVCLILSIVISLATGDTRAVGYIGVSGFCDTTVAAIDATMLTTAVSSDMSAILRNASTAAASLNIAVSINSGSPSFDALGIARFGFTVDSTSEITALIALQWSSYLADLSRRQVSEGLFPQLLVLYKATLSASGTATTSTNVYCNSSNENNVTAVIVSGACTLEATTTAAEDQCGPFSCFGFAMVAVLCFLVLAVGIALYCCTRWRSRHENSSVKSNSEVGAESDAKISVVVPPVNIGGAADDSDDDPFNDFEETKVAPPPRGSVPAPRSSLATPSPPRGPLAELNREPPSPLRPLTNSSRTNSRNVSPSPRRPSVVKIREPHETVATPPAATVVLPRALSGNNLLNVTTTRVGGPSQPASSPKVAEPSLDEEKRRLESQPWIWKHVK</sequence>
<feature type="chain" id="PRO_5006623455" evidence="3">
    <location>
        <begin position="22"/>
        <end position="394"/>
    </location>
</feature>
<proteinExistence type="predicted"/>
<evidence type="ECO:0000313" key="4">
    <source>
        <dbReference type="EMBL" id="CUI15146.1"/>
    </source>
</evidence>
<keyword evidence="2" id="KW-1133">Transmembrane helix</keyword>
<evidence type="ECO:0000313" key="5">
    <source>
        <dbReference type="Proteomes" id="UP000051952"/>
    </source>
</evidence>
<feature type="compositionally biased region" description="Acidic residues" evidence="1">
    <location>
        <begin position="248"/>
        <end position="258"/>
    </location>
</feature>
<gene>
    <name evidence="4" type="ORF">BSAL_27700</name>
</gene>
<name>A0A0S4KKP5_BODSA</name>
<dbReference type="EMBL" id="CYKH01001850">
    <property type="protein sequence ID" value="CUI15146.1"/>
    <property type="molecule type" value="Genomic_DNA"/>
</dbReference>
<evidence type="ECO:0000256" key="1">
    <source>
        <dbReference type="SAM" id="MobiDB-lite"/>
    </source>
</evidence>
<dbReference type="VEuPathDB" id="TriTrypDB:BSAL_27700"/>
<feature type="region of interest" description="Disordered" evidence="1">
    <location>
        <begin position="354"/>
        <end position="394"/>
    </location>
</feature>
<dbReference type="AlphaFoldDB" id="A0A0S4KKP5"/>